<dbReference type="InterPro" id="IPR036300">
    <property type="entry name" value="MIR_dom_sf"/>
</dbReference>
<dbReference type="OrthoDB" id="5588846at2759"/>
<evidence type="ECO:0000256" key="1">
    <source>
        <dbReference type="ARBA" id="ARBA00022729"/>
    </source>
</evidence>
<dbReference type="Gramene" id="PGSC0003DMT400036619">
    <property type="protein sequence ID" value="PGSC0003DMT400036619"/>
    <property type="gene ID" value="PGSC0003DMG400014120"/>
</dbReference>
<organism evidence="4 5">
    <name type="scientific">Solanum tuberosum</name>
    <name type="common">Potato</name>
    <dbReference type="NCBI Taxonomy" id="4113"/>
    <lineage>
        <taxon>Eukaryota</taxon>
        <taxon>Viridiplantae</taxon>
        <taxon>Streptophyta</taxon>
        <taxon>Embryophyta</taxon>
        <taxon>Tracheophyta</taxon>
        <taxon>Spermatophyta</taxon>
        <taxon>Magnoliopsida</taxon>
        <taxon>eudicotyledons</taxon>
        <taxon>Gunneridae</taxon>
        <taxon>Pentapetalae</taxon>
        <taxon>asterids</taxon>
        <taxon>lamiids</taxon>
        <taxon>Solanales</taxon>
        <taxon>Solanaceae</taxon>
        <taxon>Solanoideae</taxon>
        <taxon>Solaneae</taxon>
        <taxon>Solanum</taxon>
    </lineage>
</organism>
<proteinExistence type="predicted"/>
<keyword evidence="1" id="KW-0732">Signal</keyword>
<dbReference type="HOGENOM" id="CLU_2692600_0_0_1"/>
<dbReference type="PANTHER" id="PTHR46809:SF2">
    <property type="entry name" value="GH21273P"/>
    <property type="match status" value="1"/>
</dbReference>
<dbReference type="SUPFAM" id="SSF82109">
    <property type="entry name" value="MIR domain"/>
    <property type="match status" value="1"/>
</dbReference>
<evidence type="ECO:0000313" key="5">
    <source>
        <dbReference type="Proteomes" id="UP000011115"/>
    </source>
</evidence>
<keyword evidence="5" id="KW-1185">Reference proteome</keyword>
<dbReference type="Proteomes" id="UP000011115">
    <property type="component" value="Unassembled WGS sequence"/>
</dbReference>
<dbReference type="Gene3D" id="2.80.10.50">
    <property type="match status" value="1"/>
</dbReference>
<accession>M1B3X4</accession>
<dbReference type="InterPro" id="IPR016093">
    <property type="entry name" value="MIR_motif"/>
</dbReference>
<sequence>MCCLLGFLVTTSSLFDLFLLSPLGRLEIEGSGKTWRQDQRIRLQHIDTGGYLHSHDKKYTRIAGGQQEVSLRLH</sequence>
<dbReference type="SMART" id="SM00472">
    <property type="entry name" value="MIR"/>
    <property type="match status" value="1"/>
</dbReference>
<dbReference type="ExpressionAtlas" id="M1B3X4">
    <property type="expression patterns" value="baseline"/>
</dbReference>
<protein>
    <submittedName>
        <fullName evidence="4">Stromal cell-derived factor 2</fullName>
    </submittedName>
</protein>
<evidence type="ECO:0000256" key="2">
    <source>
        <dbReference type="ARBA" id="ARBA00022737"/>
    </source>
</evidence>
<dbReference type="EnsemblPlants" id="PGSC0003DMT400036619">
    <property type="protein sequence ID" value="PGSC0003DMT400036619"/>
    <property type="gene ID" value="PGSC0003DMG400014120"/>
</dbReference>
<keyword evidence="2" id="KW-0677">Repeat</keyword>
<reference evidence="5" key="1">
    <citation type="journal article" date="2011" name="Nature">
        <title>Genome sequence and analysis of the tuber crop potato.</title>
        <authorList>
            <consortium name="The Potato Genome Sequencing Consortium"/>
        </authorList>
    </citation>
    <scope>NUCLEOTIDE SEQUENCE [LARGE SCALE GENOMIC DNA]</scope>
    <source>
        <strain evidence="5">cv. DM1-3 516 R44</strain>
    </source>
</reference>
<evidence type="ECO:0000313" key="4">
    <source>
        <dbReference type="EnsemblPlants" id="PGSC0003DMT400036619"/>
    </source>
</evidence>
<feature type="domain" description="MIR" evidence="3">
    <location>
        <begin position="32"/>
        <end position="74"/>
    </location>
</feature>
<evidence type="ECO:0000259" key="3">
    <source>
        <dbReference type="PROSITE" id="PS50919"/>
    </source>
</evidence>
<dbReference type="AlphaFoldDB" id="M1B3X4"/>
<reference evidence="4" key="2">
    <citation type="submission" date="2015-06" db="UniProtKB">
        <authorList>
            <consortium name="EnsemblPlants"/>
        </authorList>
    </citation>
    <scope>IDENTIFICATION</scope>
    <source>
        <strain evidence="4">DM1-3 516 R44</strain>
    </source>
</reference>
<name>M1B3X4_SOLTU</name>
<dbReference type="PANTHER" id="PTHR46809">
    <property type="entry name" value="STROMAL CELL-DERIVED FACTOR 2-LIKE PROTEIN"/>
    <property type="match status" value="1"/>
</dbReference>
<gene>
    <name evidence="4" type="primary">LOC102598230</name>
</gene>
<dbReference type="PROSITE" id="PS50919">
    <property type="entry name" value="MIR"/>
    <property type="match status" value="1"/>
</dbReference>